<dbReference type="AlphaFoldDB" id="M7WSR2"/>
<reference evidence="1 2" key="1">
    <citation type="submission" date="2013-01" db="EMBL/GenBank/DDBJ databases">
        <authorList>
            <person name="Inman J."/>
            <person name="Zafar N."/>
            <person name="Lorenzi H."/>
            <person name="Caler E."/>
        </authorList>
    </citation>
    <scope>NUCLEOTIDE SEQUENCE [LARGE SCALE GENOMIC DNA]</scope>
    <source>
        <strain evidence="1 2">HM-3:IMSS</strain>
    </source>
</reference>
<gene>
    <name evidence="1" type="ORF">KM1_003080</name>
</gene>
<organism evidence="1 2">
    <name type="scientific">Entamoeba histolytica HM-3:IMSS</name>
    <dbReference type="NCBI Taxonomy" id="885315"/>
    <lineage>
        <taxon>Eukaryota</taxon>
        <taxon>Amoebozoa</taxon>
        <taxon>Evosea</taxon>
        <taxon>Archamoebae</taxon>
        <taxon>Mastigamoebida</taxon>
        <taxon>Entamoebidae</taxon>
        <taxon>Entamoeba</taxon>
    </lineage>
</organism>
<sequence length="47" mass="5111">MINANIPKRIIINGFVLSAIFPENGEKNETHPVPIDIIAANSNDDPP</sequence>
<evidence type="ECO:0000313" key="2">
    <source>
        <dbReference type="Proteomes" id="UP000030780"/>
    </source>
</evidence>
<accession>M7WSR2</accession>
<name>M7WSR2_ENTHI</name>
<dbReference type="Proteomes" id="UP000030780">
    <property type="component" value="Unassembled WGS sequence"/>
</dbReference>
<evidence type="ECO:0000313" key="1">
    <source>
        <dbReference type="EMBL" id="EMS10758.1"/>
    </source>
</evidence>
<protein>
    <submittedName>
        <fullName evidence="1">Uncharacterized protein</fullName>
    </submittedName>
</protein>
<dbReference type="VEuPathDB" id="AmoebaDB:KM1_003080"/>
<dbReference type="EMBL" id="KB638908">
    <property type="protein sequence ID" value="EMS10758.1"/>
    <property type="molecule type" value="Genomic_DNA"/>
</dbReference>
<proteinExistence type="predicted"/>